<feature type="chain" id="PRO_5042214997" description="Secreted protein" evidence="1">
    <location>
        <begin position="18"/>
        <end position="149"/>
    </location>
</feature>
<reference evidence="2 3" key="1">
    <citation type="submission" date="2023-07" db="EMBL/GenBank/DDBJ databases">
        <title>Sequencing the genomes of 1000 actinobacteria strains.</title>
        <authorList>
            <person name="Klenk H.-P."/>
        </authorList>
    </citation>
    <scope>NUCLEOTIDE SEQUENCE [LARGE SCALE GENOMIC DNA]</scope>
    <source>
        <strain evidence="2 3">DSM 44709</strain>
    </source>
</reference>
<accession>A0AAE4AW77</accession>
<dbReference type="RefSeq" id="WP_307235849.1">
    <property type="nucleotide sequence ID" value="NZ_JAUSUZ010000001.1"/>
</dbReference>
<comment type="caution">
    <text evidence="2">The sequence shown here is derived from an EMBL/GenBank/DDBJ whole genome shotgun (WGS) entry which is preliminary data.</text>
</comment>
<keyword evidence="1" id="KW-0732">Signal</keyword>
<evidence type="ECO:0008006" key="4">
    <source>
        <dbReference type="Google" id="ProtNLM"/>
    </source>
</evidence>
<proteinExistence type="predicted"/>
<evidence type="ECO:0000313" key="3">
    <source>
        <dbReference type="Proteomes" id="UP001240236"/>
    </source>
</evidence>
<gene>
    <name evidence="2" type="ORF">J2S42_001110</name>
</gene>
<keyword evidence="3" id="KW-1185">Reference proteome</keyword>
<dbReference type="EMBL" id="JAUSUZ010000001">
    <property type="protein sequence ID" value="MDQ0364441.1"/>
    <property type="molecule type" value="Genomic_DNA"/>
</dbReference>
<sequence>MKIRKLLASVLTGLAMAVTVGQLPAAAAPAWVETFTSGTYRAVISGDCASFGEAVFGCPWPGDDSFNVRDTLADGHSAAIVWQNFVDGALYRRGACVEKRGNGAEGSCNMNFYEGSEVQIRACTYESGRSGTVADKIVQCGPSGPAFRM</sequence>
<name>A0AAE4AW77_9ACTN</name>
<evidence type="ECO:0000256" key="1">
    <source>
        <dbReference type="SAM" id="SignalP"/>
    </source>
</evidence>
<protein>
    <recommendedName>
        <fullName evidence="4">Secreted protein</fullName>
    </recommendedName>
</protein>
<feature type="signal peptide" evidence="1">
    <location>
        <begin position="1"/>
        <end position="17"/>
    </location>
</feature>
<dbReference type="Proteomes" id="UP001240236">
    <property type="component" value="Unassembled WGS sequence"/>
</dbReference>
<evidence type="ECO:0000313" key="2">
    <source>
        <dbReference type="EMBL" id="MDQ0364441.1"/>
    </source>
</evidence>
<dbReference type="AlphaFoldDB" id="A0AAE4AW77"/>
<organism evidence="2 3">
    <name type="scientific">Catenuloplanes indicus</name>
    <dbReference type="NCBI Taxonomy" id="137267"/>
    <lineage>
        <taxon>Bacteria</taxon>
        <taxon>Bacillati</taxon>
        <taxon>Actinomycetota</taxon>
        <taxon>Actinomycetes</taxon>
        <taxon>Micromonosporales</taxon>
        <taxon>Micromonosporaceae</taxon>
        <taxon>Catenuloplanes</taxon>
    </lineage>
</organism>